<dbReference type="InterPro" id="IPR023366">
    <property type="entry name" value="ATP_synth_asu-like_sf"/>
</dbReference>
<dbReference type="InterPro" id="IPR033732">
    <property type="entry name" value="ATP_synth_F1_a_nt-bd_dom"/>
</dbReference>
<evidence type="ECO:0000256" key="3">
    <source>
        <dbReference type="ARBA" id="ARBA00008936"/>
    </source>
</evidence>
<evidence type="ECO:0000256" key="15">
    <source>
        <dbReference type="SAM" id="MobiDB-lite"/>
    </source>
</evidence>
<dbReference type="PANTHER" id="PTHR48082:SF2">
    <property type="entry name" value="ATP SYNTHASE SUBUNIT ALPHA, MITOCHONDRIAL"/>
    <property type="match status" value="1"/>
</dbReference>
<dbReference type="Proteomes" id="UP000028875">
    <property type="component" value="Unassembled WGS sequence"/>
</dbReference>
<comment type="similarity">
    <text evidence="3 14">Belongs to the ATPase alpha/beta chains family.</text>
</comment>
<organism evidence="19 20">
    <name type="scientific">Virgibacillus massiliensis</name>
    <dbReference type="NCBI Taxonomy" id="1462526"/>
    <lineage>
        <taxon>Bacteria</taxon>
        <taxon>Bacillati</taxon>
        <taxon>Bacillota</taxon>
        <taxon>Bacilli</taxon>
        <taxon>Bacillales</taxon>
        <taxon>Bacillaceae</taxon>
        <taxon>Virgibacillus</taxon>
    </lineage>
</organism>
<dbReference type="EMBL" id="CCDP010000001">
    <property type="protein sequence ID" value="CDQ38305.1"/>
    <property type="molecule type" value="Genomic_DNA"/>
</dbReference>
<feature type="domain" description="ATPase F1/V1/A1 complex alpha/beta subunit N-terminal" evidence="18">
    <location>
        <begin position="25"/>
        <end position="92"/>
    </location>
</feature>
<evidence type="ECO:0000256" key="2">
    <source>
        <dbReference type="ARBA" id="ARBA00004170"/>
    </source>
</evidence>
<protein>
    <recommendedName>
        <fullName evidence="14">ATP synthase subunit alpha</fullName>
        <ecNumber evidence="14">7.1.2.2</ecNumber>
    </recommendedName>
    <alternativeName>
        <fullName evidence="14">ATP synthase F1 sector subunit alpha</fullName>
    </alternativeName>
    <alternativeName>
        <fullName evidence="14">F-ATPase subunit alpha</fullName>
    </alternativeName>
</protein>
<dbReference type="HAMAP" id="MF_01346">
    <property type="entry name" value="ATP_synth_alpha_bact"/>
    <property type="match status" value="1"/>
</dbReference>
<comment type="catalytic activity">
    <reaction evidence="14">
        <text>ATP + H2O + 4 H(+)(in) = ADP + phosphate + 5 H(+)(out)</text>
        <dbReference type="Rhea" id="RHEA:57720"/>
        <dbReference type="ChEBI" id="CHEBI:15377"/>
        <dbReference type="ChEBI" id="CHEBI:15378"/>
        <dbReference type="ChEBI" id="CHEBI:30616"/>
        <dbReference type="ChEBI" id="CHEBI:43474"/>
        <dbReference type="ChEBI" id="CHEBI:456216"/>
        <dbReference type="EC" id="7.1.2.2"/>
    </reaction>
</comment>
<comment type="caution">
    <text evidence="19">The sequence shown here is derived from an EMBL/GenBank/DDBJ whole genome shotgun (WGS) entry which is preliminary data.</text>
</comment>
<proteinExistence type="inferred from homology"/>
<dbReference type="InterPro" id="IPR000194">
    <property type="entry name" value="ATPase_F1/V1/A1_a/bsu_nucl-bd"/>
</dbReference>
<evidence type="ECO:0000256" key="13">
    <source>
        <dbReference type="ARBA" id="ARBA00023310"/>
    </source>
</evidence>
<keyword evidence="8 14" id="KW-0067">ATP-binding</keyword>
<keyword evidence="13 14" id="KW-0066">ATP synthesis</keyword>
<feature type="domain" description="ATP synthase alpha subunit C-terminal" evidence="17">
    <location>
        <begin position="371"/>
        <end position="493"/>
    </location>
</feature>
<dbReference type="AlphaFoldDB" id="A0A024Q7V2"/>
<reference evidence="20" key="2">
    <citation type="submission" date="2014-05" db="EMBL/GenBank/DDBJ databases">
        <title>Draft genome sequence of Virgibacillus massiliensis Vm-5.</title>
        <authorList>
            <person name="Khelaifia S."/>
            <person name="Croce O."/>
            <person name="Lagier J.C."/>
            <person name="Raoult D."/>
        </authorList>
    </citation>
    <scope>NUCLEOTIDE SEQUENCE [LARGE SCALE GENOMIC DNA]</scope>
    <source>
        <strain evidence="20">Vm-5</strain>
    </source>
</reference>
<evidence type="ECO:0000256" key="7">
    <source>
        <dbReference type="ARBA" id="ARBA00022781"/>
    </source>
</evidence>
<evidence type="ECO:0000256" key="4">
    <source>
        <dbReference type="ARBA" id="ARBA00022448"/>
    </source>
</evidence>
<dbReference type="GO" id="GO:0005524">
    <property type="term" value="F:ATP binding"/>
    <property type="evidence" value="ECO:0007669"/>
    <property type="project" value="UniProtKB-UniRule"/>
</dbReference>
<comment type="function">
    <text evidence="1 14">Produces ATP from ADP in the presence of a proton gradient across the membrane. The alpha chain is a regulatory subunit.</text>
</comment>
<feature type="region of interest" description="Disordered" evidence="15">
    <location>
        <begin position="115"/>
        <end position="140"/>
    </location>
</feature>
<evidence type="ECO:0000259" key="18">
    <source>
        <dbReference type="Pfam" id="PF02874"/>
    </source>
</evidence>
<keyword evidence="10 14" id="KW-0406">Ion transport</keyword>
<feature type="binding site" evidence="14">
    <location>
        <begin position="169"/>
        <end position="176"/>
    </location>
    <ligand>
        <name>ATP</name>
        <dbReference type="ChEBI" id="CHEBI:30616"/>
    </ligand>
</feature>
<evidence type="ECO:0000256" key="6">
    <source>
        <dbReference type="ARBA" id="ARBA00022741"/>
    </source>
</evidence>
<keyword evidence="11 14" id="KW-0472">Membrane</keyword>
<dbReference type="CDD" id="cd01132">
    <property type="entry name" value="F1-ATPase_alpha_CD"/>
    <property type="match status" value="1"/>
</dbReference>
<evidence type="ECO:0000256" key="8">
    <source>
        <dbReference type="ARBA" id="ARBA00022840"/>
    </source>
</evidence>
<dbReference type="PIRSF" id="PIRSF039088">
    <property type="entry name" value="F_ATPase_subunit_alpha"/>
    <property type="match status" value="1"/>
</dbReference>
<gene>
    <name evidence="14 19" type="primary">atpA</name>
    <name evidence="19" type="ORF">BN990_00574</name>
</gene>
<evidence type="ECO:0000259" key="16">
    <source>
        <dbReference type="Pfam" id="PF00006"/>
    </source>
</evidence>
<evidence type="ECO:0000256" key="11">
    <source>
        <dbReference type="ARBA" id="ARBA00023136"/>
    </source>
</evidence>
<evidence type="ECO:0000313" key="19">
    <source>
        <dbReference type="EMBL" id="CDQ38305.1"/>
    </source>
</evidence>
<dbReference type="Gene3D" id="3.40.50.300">
    <property type="entry name" value="P-loop containing nucleotide triphosphate hydrolases"/>
    <property type="match status" value="1"/>
</dbReference>
<evidence type="ECO:0000256" key="14">
    <source>
        <dbReference type="HAMAP-Rule" id="MF_01346"/>
    </source>
</evidence>
<dbReference type="PROSITE" id="PS00152">
    <property type="entry name" value="ATPASE_ALPHA_BETA"/>
    <property type="match status" value="1"/>
</dbReference>
<dbReference type="FunFam" id="3.40.50.300:FF:000002">
    <property type="entry name" value="ATP synthase subunit alpha"/>
    <property type="match status" value="1"/>
</dbReference>
<dbReference type="Pfam" id="PF00306">
    <property type="entry name" value="ATP-synt_ab_C"/>
    <property type="match status" value="1"/>
</dbReference>
<evidence type="ECO:0000256" key="10">
    <source>
        <dbReference type="ARBA" id="ARBA00023065"/>
    </source>
</evidence>
<dbReference type="SUPFAM" id="SSF47917">
    <property type="entry name" value="C-terminal domain of alpha and beta subunits of F1 ATP synthase"/>
    <property type="match status" value="1"/>
</dbReference>
<keyword evidence="12 14" id="KW-0139">CF(1)</keyword>
<keyword evidence="7 14" id="KW-0375">Hydrogen ion transport</keyword>
<evidence type="ECO:0000256" key="1">
    <source>
        <dbReference type="ARBA" id="ARBA00003784"/>
    </source>
</evidence>
<dbReference type="CDD" id="cd18113">
    <property type="entry name" value="ATP-synt_F1_alpha_C"/>
    <property type="match status" value="1"/>
</dbReference>
<dbReference type="InterPro" id="IPR036121">
    <property type="entry name" value="ATPase_F1/V1/A1_a/bsu_N_sf"/>
</dbReference>
<dbReference type="InterPro" id="IPR004100">
    <property type="entry name" value="ATPase_F1/V1/A1_a/bsu_N"/>
</dbReference>
<dbReference type="GO" id="GO:0045259">
    <property type="term" value="C:proton-transporting ATP synthase complex"/>
    <property type="evidence" value="ECO:0007669"/>
    <property type="project" value="UniProtKB-KW"/>
</dbReference>
<evidence type="ECO:0000313" key="20">
    <source>
        <dbReference type="Proteomes" id="UP000028875"/>
    </source>
</evidence>
<evidence type="ECO:0000259" key="17">
    <source>
        <dbReference type="Pfam" id="PF00306"/>
    </source>
</evidence>
<dbReference type="GO" id="GO:0043531">
    <property type="term" value="F:ADP binding"/>
    <property type="evidence" value="ECO:0007669"/>
    <property type="project" value="TreeGrafter"/>
</dbReference>
<dbReference type="PANTHER" id="PTHR48082">
    <property type="entry name" value="ATP SYNTHASE SUBUNIT ALPHA, MITOCHONDRIAL"/>
    <property type="match status" value="1"/>
</dbReference>
<dbReference type="GO" id="GO:0005886">
    <property type="term" value="C:plasma membrane"/>
    <property type="evidence" value="ECO:0007669"/>
    <property type="project" value="UniProtKB-SubCell"/>
</dbReference>
<dbReference type="InterPro" id="IPR038376">
    <property type="entry name" value="ATP_synth_asu_C_sf"/>
</dbReference>
<dbReference type="NCBIfam" id="NF009884">
    <property type="entry name" value="PRK13343.1"/>
    <property type="match status" value="1"/>
</dbReference>
<dbReference type="Pfam" id="PF00006">
    <property type="entry name" value="ATP-synt_ab"/>
    <property type="match status" value="1"/>
</dbReference>
<dbReference type="EC" id="7.1.2.2" evidence="14"/>
<dbReference type="SUPFAM" id="SSF50615">
    <property type="entry name" value="N-terminal domain of alpha and beta subunits of F1 ATP synthase"/>
    <property type="match status" value="1"/>
</dbReference>
<dbReference type="InterPro" id="IPR020003">
    <property type="entry name" value="ATPase_a/bsu_AS"/>
</dbReference>
<sequence length="503" mass="54745">MSIKAEEISNLIKQQIETFDSDIEVSDVGTVIEIGDGIARAHGLDNAMAGELLEFSNGVMGLAQNLEESNVGIVILGPYTGIKEGDEVRRTGRIMQVPVGEELIGRVVNPLGQPLDGKGSIETSNTRPIEAPAPGVMDRKSVDEPLQTGIKAIDALVPIGRGQRELIIGDRQTGKTTVAVDTILNQSDQDMICIYVAIGQKESTVRSTVETFRRHGALDYTIVVSAGASDPAPLLYLAPYAGVAMGEEFMYNGKHVLVVYDDLSKQAVAYRELSLLLRRPPGREAFPGDVFYIHSRLLERAAKLSDAKGGGSLTALPFVETQAGDIAAYIPTNVISITDGQIFLQSDLFFSGVRPAINAGLSVSRVGGSAQIKAMKKVAGTLRLDLASFRELEAFSQFGSDLDKSTQAKLNRGQRTVEILKQGLHKPMVVEKQVMSLYALTRGFLDDIAIDDILRFEEEMNLWMDTNRKELLNSIRETGKLPEEADMKDAIETFKKTFLPSEG</sequence>
<feature type="site" description="Required for activity" evidence="14">
    <location>
        <position position="362"/>
    </location>
</feature>
<evidence type="ECO:0000256" key="5">
    <source>
        <dbReference type="ARBA" id="ARBA00022475"/>
    </source>
</evidence>
<dbReference type="Gene3D" id="1.20.150.20">
    <property type="entry name" value="ATP synthase alpha/beta chain, C-terminal domain"/>
    <property type="match status" value="1"/>
</dbReference>
<accession>A0A024Q7V2</accession>
<keyword evidence="9 14" id="KW-1278">Translocase</keyword>
<dbReference type="InterPro" id="IPR005294">
    <property type="entry name" value="ATP_synth_F1_asu"/>
</dbReference>
<dbReference type="RefSeq" id="WP_021289821.1">
    <property type="nucleotide sequence ID" value="NZ_BNER01000001.1"/>
</dbReference>
<comment type="subcellular location">
    <subcellularLocation>
        <location evidence="14">Cell membrane</location>
        <topology evidence="14">Peripheral membrane protein</topology>
    </subcellularLocation>
    <subcellularLocation>
        <location evidence="2">Membrane</location>
        <topology evidence="2">Peripheral membrane protein</topology>
    </subcellularLocation>
</comment>
<name>A0A024Q7V2_9BACI</name>
<dbReference type="NCBIfam" id="TIGR00962">
    <property type="entry name" value="atpA"/>
    <property type="match status" value="1"/>
</dbReference>
<dbReference type="SUPFAM" id="SSF52540">
    <property type="entry name" value="P-loop containing nucleoside triphosphate hydrolases"/>
    <property type="match status" value="1"/>
</dbReference>
<dbReference type="GO" id="GO:0046933">
    <property type="term" value="F:proton-transporting ATP synthase activity, rotational mechanism"/>
    <property type="evidence" value="ECO:0007669"/>
    <property type="project" value="UniProtKB-UniRule"/>
</dbReference>
<feature type="domain" description="ATPase F1/V1/A1 complex alpha/beta subunit nucleotide-binding" evidence="16">
    <location>
        <begin position="149"/>
        <end position="364"/>
    </location>
</feature>
<dbReference type="eggNOG" id="COG0056">
    <property type="taxonomic scope" value="Bacteria"/>
</dbReference>
<evidence type="ECO:0000256" key="9">
    <source>
        <dbReference type="ARBA" id="ARBA00022967"/>
    </source>
</evidence>
<dbReference type="InterPro" id="IPR000793">
    <property type="entry name" value="ATP_synth_asu_C"/>
</dbReference>
<keyword evidence="20" id="KW-1185">Reference proteome</keyword>
<dbReference type="CDD" id="cd18116">
    <property type="entry name" value="ATP-synt_F1_alpha_N"/>
    <property type="match status" value="1"/>
</dbReference>
<reference evidence="19 20" key="1">
    <citation type="submission" date="2014-03" db="EMBL/GenBank/DDBJ databases">
        <authorList>
            <person name="Urmite Genomes U."/>
        </authorList>
    </citation>
    <scope>NUCLEOTIDE SEQUENCE [LARGE SCALE GENOMIC DNA]</scope>
    <source>
        <strain evidence="19 20">Vm-5</strain>
    </source>
</reference>
<dbReference type="InterPro" id="IPR027417">
    <property type="entry name" value="P-loop_NTPase"/>
</dbReference>
<dbReference type="STRING" id="1462526.BN990_00574"/>
<dbReference type="Pfam" id="PF02874">
    <property type="entry name" value="ATP-synt_ab_N"/>
    <property type="match status" value="1"/>
</dbReference>
<keyword evidence="5 14" id="KW-1003">Cell membrane</keyword>
<dbReference type="Gene3D" id="2.40.30.20">
    <property type="match status" value="1"/>
</dbReference>
<evidence type="ECO:0000256" key="12">
    <source>
        <dbReference type="ARBA" id="ARBA00023196"/>
    </source>
</evidence>
<dbReference type="FunFam" id="2.40.30.20:FF:000001">
    <property type="entry name" value="ATP synthase subunit alpha"/>
    <property type="match status" value="1"/>
</dbReference>
<keyword evidence="4 14" id="KW-0813">Transport</keyword>
<dbReference type="FunFam" id="1.20.150.20:FF:000001">
    <property type="entry name" value="ATP synthase subunit alpha"/>
    <property type="match status" value="1"/>
</dbReference>
<keyword evidence="6 14" id="KW-0547">Nucleotide-binding</keyword>
<dbReference type="OrthoDB" id="9803053at2"/>